<dbReference type="AlphaFoldDB" id="A0A8H3YE21"/>
<keyword evidence="2" id="KW-0732">Signal</keyword>
<evidence type="ECO:0000256" key="2">
    <source>
        <dbReference type="SAM" id="SignalP"/>
    </source>
</evidence>
<keyword evidence="4" id="KW-1185">Reference proteome</keyword>
<accession>A0A8H3YE21</accession>
<keyword evidence="1" id="KW-1133">Transmembrane helix</keyword>
<reference evidence="3" key="1">
    <citation type="submission" date="2020-07" db="EMBL/GenBank/DDBJ databases">
        <title>Draft Genome Sequence of a Deep-Sea Yeast, Naganishia (Cryptococcus) liquefaciens strain N6.</title>
        <authorList>
            <person name="Han Y.W."/>
            <person name="Kajitani R."/>
            <person name="Morimoto H."/>
            <person name="Parhat M."/>
            <person name="Tsubouchi H."/>
            <person name="Bakenova O."/>
            <person name="Ogata M."/>
            <person name="Argunhan B."/>
            <person name="Aoki R."/>
            <person name="Kajiwara S."/>
            <person name="Itoh T."/>
            <person name="Iwasaki H."/>
        </authorList>
    </citation>
    <scope>NUCLEOTIDE SEQUENCE</scope>
    <source>
        <strain evidence="3">N6</strain>
    </source>
</reference>
<keyword evidence="1" id="KW-0812">Transmembrane</keyword>
<feature type="signal peptide" evidence="2">
    <location>
        <begin position="1"/>
        <end position="24"/>
    </location>
</feature>
<proteinExistence type="predicted"/>
<evidence type="ECO:0000256" key="1">
    <source>
        <dbReference type="SAM" id="Phobius"/>
    </source>
</evidence>
<sequence>MHSRLASSSLALLLVILTPSVTHAYIIDDSQWATPPLQLSPGWNMLRPTQLETIDPFEASLMRPLLPLFHNQSISWTRQKGANYTLRFTGTSLSIHGPRGPSGSRCRIILDSQSTSEAVDGYAQVFSPNETLWRMDRLQVGEHVVTVVNEGEGYMYFDYANVTSSLDSTPSSSSTVTPQSTTSSSTSLIALPSAPYDPAILQSLAEGYVFKMNGATYFVIILTCTMLLLALILILTHRHRSLPHPQSTKSFLLPTSSTVSTHPSSGFPRVSALKRHLIRKSHISPPLHPPRGASFADDAELVLVPRGEKLQPRDAVAQAEEGGVSLMEALRESEQERGKRVTREMF</sequence>
<organism evidence="3 4">
    <name type="scientific">Naganishia liquefaciens</name>
    <dbReference type="NCBI Taxonomy" id="104408"/>
    <lineage>
        <taxon>Eukaryota</taxon>
        <taxon>Fungi</taxon>
        <taxon>Dikarya</taxon>
        <taxon>Basidiomycota</taxon>
        <taxon>Agaricomycotina</taxon>
        <taxon>Tremellomycetes</taxon>
        <taxon>Filobasidiales</taxon>
        <taxon>Filobasidiaceae</taxon>
        <taxon>Naganishia</taxon>
    </lineage>
</organism>
<feature type="transmembrane region" description="Helical" evidence="1">
    <location>
        <begin position="215"/>
        <end position="235"/>
    </location>
</feature>
<evidence type="ECO:0000313" key="4">
    <source>
        <dbReference type="Proteomes" id="UP000620104"/>
    </source>
</evidence>
<gene>
    <name evidence="3" type="ORF">NliqN6_2376</name>
</gene>
<dbReference type="Proteomes" id="UP000620104">
    <property type="component" value="Unassembled WGS sequence"/>
</dbReference>
<dbReference type="OrthoDB" id="2588189at2759"/>
<evidence type="ECO:0000313" key="3">
    <source>
        <dbReference type="EMBL" id="GHJ85974.1"/>
    </source>
</evidence>
<dbReference type="Gene3D" id="2.60.120.260">
    <property type="entry name" value="Galactose-binding domain-like"/>
    <property type="match status" value="1"/>
</dbReference>
<name>A0A8H3YE21_9TREE</name>
<keyword evidence="1" id="KW-0472">Membrane</keyword>
<feature type="chain" id="PRO_5034626977" evidence="2">
    <location>
        <begin position="25"/>
        <end position="346"/>
    </location>
</feature>
<dbReference type="EMBL" id="BLZA01000017">
    <property type="protein sequence ID" value="GHJ85974.1"/>
    <property type="molecule type" value="Genomic_DNA"/>
</dbReference>
<protein>
    <submittedName>
        <fullName evidence="3">Uncharacterized protein</fullName>
    </submittedName>
</protein>
<comment type="caution">
    <text evidence="3">The sequence shown here is derived from an EMBL/GenBank/DDBJ whole genome shotgun (WGS) entry which is preliminary data.</text>
</comment>